<dbReference type="InterPro" id="IPR035906">
    <property type="entry name" value="MetI-like_sf"/>
</dbReference>
<gene>
    <name evidence="9" type="ORF">MU0050_001002</name>
</gene>
<evidence type="ECO:0000256" key="3">
    <source>
        <dbReference type="ARBA" id="ARBA00022475"/>
    </source>
</evidence>
<accession>A0ABM9MAC9</accession>
<dbReference type="Proteomes" id="UP001190466">
    <property type="component" value="Chromosome"/>
</dbReference>
<evidence type="ECO:0000313" key="10">
    <source>
        <dbReference type="Proteomes" id="UP001190466"/>
    </source>
</evidence>
<dbReference type="SMART" id="SM00062">
    <property type="entry name" value="PBPb"/>
    <property type="match status" value="1"/>
</dbReference>
<name>A0ABM9MAC9_9MYCO</name>
<reference evidence="9 10" key="1">
    <citation type="submission" date="2023-08" db="EMBL/GenBank/DDBJ databases">
        <authorList>
            <person name="Folkvardsen B D."/>
            <person name="Norman A."/>
        </authorList>
    </citation>
    <scope>NUCLEOTIDE SEQUENCE [LARGE SCALE GENOMIC DNA]</scope>
    <source>
        <strain evidence="9 10">Mu0050</strain>
    </source>
</reference>
<keyword evidence="2 7" id="KW-0813">Transport</keyword>
<dbReference type="InterPro" id="IPR043429">
    <property type="entry name" value="ArtM/GltK/GlnP/TcyL/YhdX-like"/>
</dbReference>
<feature type="transmembrane region" description="Helical" evidence="7">
    <location>
        <begin position="285"/>
        <end position="311"/>
    </location>
</feature>
<evidence type="ECO:0000256" key="1">
    <source>
        <dbReference type="ARBA" id="ARBA00004651"/>
    </source>
</evidence>
<evidence type="ECO:0000256" key="4">
    <source>
        <dbReference type="ARBA" id="ARBA00022692"/>
    </source>
</evidence>
<evidence type="ECO:0000256" key="6">
    <source>
        <dbReference type="ARBA" id="ARBA00023136"/>
    </source>
</evidence>
<dbReference type="EMBL" id="OY726395">
    <property type="protein sequence ID" value="CAJ1580356.1"/>
    <property type="molecule type" value="Genomic_DNA"/>
</dbReference>
<organism evidence="9 10">
    <name type="scientific">[Mycobacterium] wendilense</name>
    <dbReference type="NCBI Taxonomy" id="3064284"/>
    <lineage>
        <taxon>Bacteria</taxon>
        <taxon>Bacillati</taxon>
        <taxon>Actinomycetota</taxon>
        <taxon>Actinomycetes</taxon>
        <taxon>Mycobacteriales</taxon>
        <taxon>Mycobacteriaceae</taxon>
        <taxon>Mycolicibacter</taxon>
    </lineage>
</organism>
<dbReference type="Pfam" id="PF00528">
    <property type="entry name" value="BPD_transp_1"/>
    <property type="match status" value="1"/>
</dbReference>
<dbReference type="InterPro" id="IPR006311">
    <property type="entry name" value="TAT_signal"/>
</dbReference>
<dbReference type="PROSITE" id="PS51318">
    <property type="entry name" value="TAT"/>
    <property type="match status" value="1"/>
</dbReference>
<evidence type="ECO:0000256" key="5">
    <source>
        <dbReference type="ARBA" id="ARBA00022989"/>
    </source>
</evidence>
<evidence type="ECO:0000256" key="7">
    <source>
        <dbReference type="RuleBase" id="RU363032"/>
    </source>
</evidence>
<dbReference type="InterPro" id="IPR001320">
    <property type="entry name" value="Iontro_rcpt_C"/>
</dbReference>
<comment type="similarity">
    <text evidence="7">Belongs to the binding-protein-dependent transport system permease family.</text>
</comment>
<dbReference type="CDD" id="cd13619">
    <property type="entry name" value="PBP2_GlnP"/>
    <property type="match status" value="1"/>
</dbReference>
<keyword evidence="10" id="KW-1185">Reference proteome</keyword>
<dbReference type="Pfam" id="PF00497">
    <property type="entry name" value="SBP_bac_3"/>
    <property type="match status" value="1"/>
</dbReference>
<dbReference type="PROSITE" id="PS50928">
    <property type="entry name" value="ABC_TM1"/>
    <property type="match status" value="1"/>
</dbReference>
<sequence>MRAGSPPRVEPANRRSRLAYLVLALLFGALGAGIFAPGAAAQGEHYVIATDITFAPFEFQDEQGNFVGIDIDLLNAIAEDQGFSVTFKPLGFDAALQAVQANQVDAVIAGMSITDERKAVFDFSDPYFESGVQMAVLDTNETITSYEDLRGKRVAVKNGTEGAEFAESIKGEYGFSTVYFADSASMYDEVRTGNSEAIFDDYPVLNYGIAQGNGFKTVTPKEQGANYGFAVNKGQNPELLAKFNAGLNNLRESGRYDEIIDTYLGAGAAVSDNSFLGLLKSTFPLLMAGLKITVILTVVSIAIALLLGVIFGLMRVSRSLWLRAIGTTYVDIFRGTPLLVQAFFIYFGIPSAMGFQMTAMTAGIITLSLNAGAYMTEIVRGGIQSVDKGQMEAARSLGVGYLPTMRKVVLPQAVRTMIPSYINQFVITLKDTSILSVIGIAELTQTGRIIIARNFQSFTMWLIIGIIYFIVIMTLTKLSDRLEKRLVK</sequence>
<evidence type="ECO:0000259" key="8">
    <source>
        <dbReference type="PROSITE" id="PS50928"/>
    </source>
</evidence>
<keyword evidence="3" id="KW-1003">Cell membrane</keyword>
<feature type="transmembrane region" description="Helical" evidence="7">
    <location>
        <begin position="458"/>
        <end position="476"/>
    </location>
</feature>
<dbReference type="Gene3D" id="1.10.3720.10">
    <property type="entry name" value="MetI-like"/>
    <property type="match status" value="1"/>
</dbReference>
<evidence type="ECO:0000313" key="9">
    <source>
        <dbReference type="EMBL" id="CAJ1580356.1"/>
    </source>
</evidence>
<dbReference type="InterPro" id="IPR010065">
    <property type="entry name" value="AA_ABC_transptr_permease_3TM"/>
</dbReference>
<dbReference type="RefSeq" id="WP_316514786.1">
    <property type="nucleotide sequence ID" value="NZ_OY726395.1"/>
</dbReference>
<dbReference type="SMART" id="SM00079">
    <property type="entry name" value="PBPe"/>
    <property type="match status" value="1"/>
</dbReference>
<dbReference type="InterPro" id="IPR000515">
    <property type="entry name" value="MetI-like"/>
</dbReference>
<dbReference type="NCBIfam" id="TIGR01726">
    <property type="entry name" value="HEQRo_perm_3TM"/>
    <property type="match status" value="1"/>
</dbReference>
<feature type="domain" description="ABC transmembrane type-1" evidence="8">
    <location>
        <begin position="290"/>
        <end position="479"/>
    </location>
</feature>
<keyword evidence="6 7" id="KW-0472">Membrane</keyword>
<dbReference type="PANTHER" id="PTHR30614">
    <property type="entry name" value="MEMBRANE COMPONENT OF AMINO ACID ABC TRANSPORTER"/>
    <property type="match status" value="1"/>
</dbReference>
<dbReference type="InterPro" id="IPR001638">
    <property type="entry name" value="Solute-binding_3/MltF_N"/>
</dbReference>
<protein>
    <submittedName>
        <fullName evidence="9">Amino acid ABC transporter substrate-binding protein/permease</fullName>
    </submittedName>
</protein>
<evidence type="ECO:0000256" key="2">
    <source>
        <dbReference type="ARBA" id="ARBA00022448"/>
    </source>
</evidence>
<dbReference type="PANTHER" id="PTHR30614:SF46">
    <property type="entry name" value="ABC TRANSPORTER MEMBRANE SPANNING PERMEASE-GLUTAMINE TRANSPORT"/>
    <property type="match status" value="1"/>
</dbReference>
<dbReference type="SUPFAM" id="SSF53850">
    <property type="entry name" value="Periplasmic binding protein-like II"/>
    <property type="match status" value="1"/>
</dbReference>
<dbReference type="CDD" id="cd06261">
    <property type="entry name" value="TM_PBP2"/>
    <property type="match status" value="1"/>
</dbReference>
<comment type="subcellular location">
    <subcellularLocation>
        <location evidence="1 7">Cell membrane</location>
        <topology evidence="1 7">Multi-pass membrane protein</topology>
    </subcellularLocation>
</comment>
<dbReference type="SUPFAM" id="SSF161098">
    <property type="entry name" value="MetI-like"/>
    <property type="match status" value="1"/>
</dbReference>
<proteinExistence type="inferred from homology"/>
<keyword evidence="5 7" id="KW-1133">Transmembrane helix</keyword>
<dbReference type="Gene3D" id="3.40.190.10">
    <property type="entry name" value="Periplasmic binding protein-like II"/>
    <property type="match status" value="2"/>
</dbReference>
<keyword evidence="4 7" id="KW-0812">Transmembrane</keyword>